<protein>
    <submittedName>
        <fullName evidence="1">Uncharacterized protein</fullName>
    </submittedName>
</protein>
<evidence type="ECO:0000313" key="2">
    <source>
        <dbReference type="Proteomes" id="UP001153331"/>
    </source>
</evidence>
<accession>A0ACC2IHR3</accession>
<organism evidence="1 2">
    <name type="scientific">Boeremia exigua</name>
    <dbReference type="NCBI Taxonomy" id="749465"/>
    <lineage>
        <taxon>Eukaryota</taxon>
        <taxon>Fungi</taxon>
        <taxon>Dikarya</taxon>
        <taxon>Ascomycota</taxon>
        <taxon>Pezizomycotina</taxon>
        <taxon>Dothideomycetes</taxon>
        <taxon>Pleosporomycetidae</taxon>
        <taxon>Pleosporales</taxon>
        <taxon>Pleosporineae</taxon>
        <taxon>Didymellaceae</taxon>
        <taxon>Boeremia</taxon>
    </lineage>
</organism>
<sequence>MESISPTTLGVYGLAAALLVLLANALRFKVDPREPPVIYPSIPLIGHIIGAIREGSLYASRIHRKHKHPIFTMPMLTGRTYIVAEPALCTAVQKATSTMDFDRIVAEMLPRLIGLNDHTTRIIRGPPGQKMDSHSIVQRSHHVINPPLMPKSIHGVSQTQLDYFSSILAKIEDGSELDLFRFTSRAMTTASMATFFGPDNPFERNPELLDKFWDWEAGIVAYMTGVLPSVFARKAARGLEACVQGFQKYVEEKGHDKAYILLQDRHQLHLEQGITDSRELAKLEVAFSLAINVNASGTTFWMVDQIFSRPELLSKIREEISANALVSHGVLSAMSLRQACPRLNSAWREAMRLFSPSISARLVNEDTLLVDTWLLRKGAIVQLSGAVIHHDSDIWGPDVDTFNPDRFLYSMNGSRTNPDGTVPEGKDHFIHSAAFRSFGGGVSLCPGRHFAHIEILGLAATLIMGFDLEPIHGTTWSPPADVKRVSIATMKPTAPLDVRVTARKEFAGVRINPRYQTLFPACRILNHFPVISRMCLPRYVAQDRLIGWAVPAAVAVALPVQSTPTAPDGDVLPSSQHSSLRATTSKPTTTTSYTSTKTQVTQKQHRNYIAPTSQPAKMIKTILLIIITIFFPPVGVFLVAGCGADLLINILLTILGYFPGHVHAFYIEYVYYKRRDEIRAGTYDGSNAPGVYSTKVQHGGQKNVAVQPAPVAGDMPPAQQGYGTATV</sequence>
<keyword evidence="2" id="KW-1185">Reference proteome</keyword>
<reference evidence="1" key="1">
    <citation type="submission" date="2022-11" db="EMBL/GenBank/DDBJ databases">
        <title>Genome Sequence of Boeremia exigua.</title>
        <authorList>
            <person name="Buettner E."/>
        </authorList>
    </citation>
    <scope>NUCLEOTIDE SEQUENCE</scope>
    <source>
        <strain evidence="1">CU02</strain>
    </source>
</reference>
<proteinExistence type="predicted"/>
<dbReference type="Proteomes" id="UP001153331">
    <property type="component" value="Unassembled WGS sequence"/>
</dbReference>
<gene>
    <name evidence="1" type="ORF">OPT61_g3452</name>
</gene>
<dbReference type="EMBL" id="JAPHNI010000177">
    <property type="protein sequence ID" value="KAJ8114735.1"/>
    <property type="molecule type" value="Genomic_DNA"/>
</dbReference>
<evidence type="ECO:0000313" key="1">
    <source>
        <dbReference type="EMBL" id="KAJ8114735.1"/>
    </source>
</evidence>
<name>A0ACC2IHR3_9PLEO</name>
<comment type="caution">
    <text evidence="1">The sequence shown here is derived from an EMBL/GenBank/DDBJ whole genome shotgun (WGS) entry which is preliminary data.</text>
</comment>